<dbReference type="GO" id="GO:0005664">
    <property type="term" value="C:nuclear origin of replication recognition complex"/>
    <property type="evidence" value="ECO:0007669"/>
    <property type="project" value="InterPro"/>
</dbReference>
<dbReference type="GO" id="GO:0006270">
    <property type="term" value="P:DNA replication initiation"/>
    <property type="evidence" value="ECO:0007669"/>
    <property type="project" value="TreeGrafter"/>
</dbReference>
<dbReference type="InterPro" id="IPR020795">
    <property type="entry name" value="ORC3"/>
</dbReference>
<dbReference type="GO" id="GO:0003688">
    <property type="term" value="F:DNA replication origin binding"/>
    <property type="evidence" value="ECO:0007669"/>
    <property type="project" value="TreeGrafter"/>
</dbReference>
<evidence type="ECO:0008006" key="11">
    <source>
        <dbReference type="Google" id="ProtNLM"/>
    </source>
</evidence>
<feature type="domain" description="Origin recognition complex subunit 3 N-terminal" evidence="7">
    <location>
        <begin position="19"/>
        <end position="356"/>
    </location>
</feature>
<comment type="caution">
    <text evidence="9">The sequence shown here is derived from an EMBL/GenBank/DDBJ whole genome shotgun (WGS) entry which is preliminary data.</text>
</comment>
<evidence type="ECO:0000256" key="2">
    <source>
        <dbReference type="ARBA" id="ARBA00010977"/>
    </source>
</evidence>
<keyword evidence="3" id="KW-0235">DNA replication</keyword>
<dbReference type="Proteomes" id="UP001375240">
    <property type="component" value="Unassembled WGS sequence"/>
</dbReference>
<keyword evidence="10" id="KW-1185">Reference proteome</keyword>
<evidence type="ECO:0000259" key="7">
    <source>
        <dbReference type="Pfam" id="PF07034"/>
    </source>
</evidence>
<dbReference type="InterPro" id="IPR045667">
    <property type="entry name" value="ORC3_N"/>
</dbReference>
<evidence type="ECO:0000256" key="3">
    <source>
        <dbReference type="ARBA" id="ARBA00022705"/>
    </source>
</evidence>
<evidence type="ECO:0000256" key="1">
    <source>
        <dbReference type="ARBA" id="ARBA00004123"/>
    </source>
</evidence>
<evidence type="ECO:0000259" key="8">
    <source>
        <dbReference type="Pfam" id="PF18137"/>
    </source>
</evidence>
<accession>A0AAV9U7N6</accession>
<reference evidence="9 10" key="1">
    <citation type="submission" date="2019-10" db="EMBL/GenBank/DDBJ databases">
        <authorList>
            <person name="Palmer J.M."/>
        </authorList>
    </citation>
    <scope>NUCLEOTIDE SEQUENCE [LARGE SCALE GENOMIC DNA]</scope>
    <source>
        <strain evidence="9 10">TWF696</strain>
    </source>
</reference>
<keyword evidence="4" id="KW-0238">DNA-binding</keyword>
<gene>
    <name evidence="9" type="ORF">TWF696_001871</name>
</gene>
<evidence type="ECO:0000256" key="4">
    <source>
        <dbReference type="ARBA" id="ARBA00023125"/>
    </source>
</evidence>
<dbReference type="PANTHER" id="PTHR12748">
    <property type="entry name" value="ORIGIN RECOGNITION COMPLEX SUBUNIT 3"/>
    <property type="match status" value="1"/>
</dbReference>
<dbReference type="Pfam" id="PF18137">
    <property type="entry name" value="WHD_ORC"/>
    <property type="match status" value="1"/>
</dbReference>
<comment type="similarity">
    <text evidence="2">Belongs to the ORC3 family.</text>
</comment>
<dbReference type="GO" id="GO:0031261">
    <property type="term" value="C:DNA replication preinitiation complex"/>
    <property type="evidence" value="ECO:0007669"/>
    <property type="project" value="TreeGrafter"/>
</dbReference>
<sequence>MDNDSVPNDDSGSLEHQACYIYTPTSEAVSPKKRRATSSSRTQHSKREKIDATDRKTAKTQAYGFPTLLRNSESEDAVKARYQALEKLWSDVERRTNDVLAQVNGETLQAVSNFVHQAGPDLYGEKLPTGLILTGPNIAAHRSLFEQIESRIQNVDKHGRVAILTSKDSTNLKNVLKKAIRAITEIQSGLDDEDEVVEAKPGRSTARYNYDPEIIQDWCSLHPDAKVVIAVQDTEAFDPAVLVDLITILHQYLAKIPFVLLLGIATSEDLFYEKIPYSIGILLNGDRFDVQRFEQSMEQVFNEAVLSPRSLLKLGPRVADLIFDRQKDFTRSVGTFITELKYAYMSHFYANALSIILTFAEDDKAMTELLSNTHCEAIRNLPSFRNLVESTLLTFPWRASDLLTSNTILKSAVLSASRECQRYSNNLAEAISLFRKIQSIVSPHQANDIPAYELYSRVLLGEFTTRPAFRDAMLTAKKLSSERFHLLVRTLAELPSELSSTFAESAAKIHTLQSEKSTSSLVSGFMLPESHRTSVKSGRVRLDELKSGMTSQDTEYSKIVMSTLETLESYFKERFKPYTNLFLHEIFFYDLRSPHSQVFSAKPRPSIERALSRPSDYLGCECCGKDAEDGDGAGIEGTQPYTALLYQLYLESPALIGIYDLWSAFRVVTLGEKADEESDEDDEEEKALQAQFYRSLSELRYLGFVKYSKKKTDHLVKLAWKGL</sequence>
<protein>
    <recommendedName>
        <fullName evidence="11">Origin recognition complex subunit 3</fullName>
    </recommendedName>
</protein>
<organism evidence="9 10">
    <name type="scientific">Orbilia brochopaga</name>
    <dbReference type="NCBI Taxonomy" id="3140254"/>
    <lineage>
        <taxon>Eukaryota</taxon>
        <taxon>Fungi</taxon>
        <taxon>Dikarya</taxon>
        <taxon>Ascomycota</taxon>
        <taxon>Pezizomycotina</taxon>
        <taxon>Orbiliomycetes</taxon>
        <taxon>Orbiliales</taxon>
        <taxon>Orbiliaceae</taxon>
        <taxon>Orbilia</taxon>
    </lineage>
</organism>
<dbReference type="PANTHER" id="PTHR12748:SF0">
    <property type="entry name" value="ORIGIN RECOGNITION COMPLEX SUBUNIT 3"/>
    <property type="match status" value="1"/>
</dbReference>
<evidence type="ECO:0000256" key="6">
    <source>
        <dbReference type="SAM" id="MobiDB-lite"/>
    </source>
</evidence>
<dbReference type="Pfam" id="PF07034">
    <property type="entry name" value="ORC3_N"/>
    <property type="match status" value="1"/>
</dbReference>
<dbReference type="EMBL" id="JAVHNQ010000011">
    <property type="protein sequence ID" value="KAK6336309.1"/>
    <property type="molecule type" value="Genomic_DNA"/>
</dbReference>
<feature type="compositionally biased region" description="Polar residues" evidence="6">
    <location>
        <begin position="1"/>
        <end position="11"/>
    </location>
</feature>
<feature type="compositionally biased region" description="Basic and acidic residues" evidence="6">
    <location>
        <begin position="48"/>
        <end position="57"/>
    </location>
</feature>
<evidence type="ECO:0000313" key="9">
    <source>
        <dbReference type="EMBL" id="KAK6336309.1"/>
    </source>
</evidence>
<dbReference type="InterPro" id="IPR040855">
    <property type="entry name" value="ORC_WH_C"/>
</dbReference>
<name>A0AAV9U7N6_9PEZI</name>
<feature type="domain" description="Origin recognition complex subunit 3 winged helix C-terminal" evidence="8">
    <location>
        <begin position="604"/>
        <end position="720"/>
    </location>
</feature>
<dbReference type="GO" id="GO:0005656">
    <property type="term" value="C:nuclear pre-replicative complex"/>
    <property type="evidence" value="ECO:0007669"/>
    <property type="project" value="TreeGrafter"/>
</dbReference>
<dbReference type="AlphaFoldDB" id="A0AAV9U7N6"/>
<comment type="subcellular location">
    <subcellularLocation>
        <location evidence="1">Nucleus</location>
    </subcellularLocation>
</comment>
<evidence type="ECO:0000313" key="10">
    <source>
        <dbReference type="Proteomes" id="UP001375240"/>
    </source>
</evidence>
<feature type="region of interest" description="Disordered" evidence="6">
    <location>
        <begin position="1"/>
        <end position="58"/>
    </location>
</feature>
<keyword evidence="5" id="KW-0539">Nucleus</keyword>
<proteinExistence type="inferred from homology"/>
<dbReference type="CDD" id="cd20704">
    <property type="entry name" value="Orc3"/>
    <property type="match status" value="1"/>
</dbReference>
<evidence type="ECO:0000256" key="5">
    <source>
        <dbReference type="ARBA" id="ARBA00023242"/>
    </source>
</evidence>